<dbReference type="AlphaFoldDB" id="A0ABD0W8V2"/>
<reference evidence="2 3" key="1">
    <citation type="submission" date="2024-06" db="EMBL/GenBank/DDBJ databases">
        <authorList>
            <person name="Pan Q."/>
            <person name="Wen M."/>
            <person name="Jouanno E."/>
            <person name="Zahm M."/>
            <person name="Klopp C."/>
            <person name="Cabau C."/>
            <person name="Louis A."/>
            <person name="Berthelot C."/>
            <person name="Parey E."/>
            <person name="Roest Crollius H."/>
            <person name="Montfort J."/>
            <person name="Robinson-Rechavi M."/>
            <person name="Bouchez O."/>
            <person name="Lampietro C."/>
            <person name="Lopez Roques C."/>
            <person name="Donnadieu C."/>
            <person name="Postlethwait J."/>
            <person name="Bobe J."/>
            <person name="Verreycken H."/>
            <person name="Guiguen Y."/>
        </authorList>
    </citation>
    <scope>NUCLEOTIDE SEQUENCE [LARGE SCALE GENOMIC DNA]</scope>
    <source>
        <strain evidence="2">Up_M1</strain>
        <tissue evidence="2">Testis</tissue>
    </source>
</reference>
<organism evidence="2 3">
    <name type="scientific">Umbra pygmaea</name>
    <name type="common">Eastern mudminnow</name>
    <dbReference type="NCBI Taxonomy" id="75934"/>
    <lineage>
        <taxon>Eukaryota</taxon>
        <taxon>Metazoa</taxon>
        <taxon>Chordata</taxon>
        <taxon>Craniata</taxon>
        <taxon>Vertebrata</taxon>
        <taxon>Euteleostomi</taxon>
        <taxon>Actinopterygii</taxon>
        <taxon>Neopterygii</taxon>
        <taxon>Teleostei</taxon>
        <taxon>Protacanthopterygii</taxon>
        <taxon>Esociformes</taxon>
        <taxon>Umbridae</taxon>
        <taxon>Umbra</taxon>
    </lineage>
</organism>
<dbReference type="EMBL" id="JAGEUA010000008">
    <property type="protein sequence ID" value="KAL0967907.1"/>
    <property type="molecule type" value="Genomic_DNA"/>
</dbReference>
<protein>
    <submittedName>
        <fullName evidence="2">Uncharacterized protein</fullName>
    </submittedName>
</protein>
<proteinExistence type="predicted"/>
<name>A0ABD0W8V2_UMBPY</name>
<accession>A0ABD0W8V2</accession>
<keyword evidence="3" id="KW-1185">Reference proteome</keyword>
<evidence type="ECO:0000313" key="2">
    <source>
        <dbReference type="EMBL" id="KAL0967907.1"/>
    </source>
</evidence>
<evidence type="ECO:0000313" key="3">
    <source>
        <dbReference type="Proteomes" id="UP001557470"/>
    </source>
</evidence>
<sequence length="75" mass="7888">MEPTGQGLAEEDPEMKTVITHDLLFCSTDIKNFALPGTSEINSGGGSTKATKQAEVRVDRTCSSQTLRSSAVSVG</sequence>
<gene>
    <name evidence="2" type="ORF">UPYG_G00259480</name>
</gene>
<feature type="region of interest" description="Disordered" evidence="1">
    <location>
        <begin position="38"/>
        <end position="62"/>
    </location>
</feature>
<comment type="caution">
    <text evidence="2">The sequence shown here is derived from an EMBL/GenBank/DDBJ whole genome shotgun (WGS) entry which is preliminary data.</text>
</comment>
<dbReference type="Proteomes" id="UP001557470">
    <property type="component" value="Unassembled WGS sequence"/>
</dbReference>
<evidence type="ECO:0000256" key="1">
    <source>
        <dbReference type="SAM" id="MobiDB-lite"/>
    </source>
</evidence>